<name>A0AAN7PG14_9COLE</name>
<accession>A0AAN7PG14</accession>
<gene>
    <name evidence="2" type="ORF">RN001_001505</name>
</gene>
<evidence type="ECO:0000313" key="3">
    <source>
        <dbReference type="Proteomes" id="UP001353858"/>
    </source>
</evidence>
<feature type="region of interest" description="Disordered" evidence="1">
    <location>
        <begin position="71"/>
        <end position="93"/>
    </location>
</feature>
<reference evidence="3" key="1">
    <citation type="submission" date="2023-01" db="EMBL/GenBank/DDBJ databases">
        <title>Key to firefly adult light organ development and bioluminescence: homeobox transcription factors regulate luciferase expression and transportation to peroxisome.</title>
        <authorList>
            <person name="Fu X."/>
        </authorList>
    </citation>
    <scope>NUCLEOTIDE SEQUENCE [LARGE SCALE GENOMIC DNA]</scope>
</reference>
<keyword evidence="3" id="KW-1185">Reference proteome</keyword>
<dbReference type="AlphaFoldDB" id="A0AAN7PG14"/>
<evidence type="ECO:0000313" key="2">
    <source>
        <dbReference type="EMBL" id="KAK4885234.1"/>
    </source>
</evidence>
<dbReference type="Proteomes" id="UP001353858">
    <property type="component" value="Unassembled WGS sequence"/>
</dbReference>
<sequence length="184" mass="20934">MVEIIFEVVFQEYKASKAEMEAFSNIRMTGIRQPKREKHFTAIKNRYQHSSNNELVDSFYKDFRNNTNECCDEESEIDSSSGSDKKESSDPEELLCVPDDAAKTVAVTGRRIVNISYFLKQLKNLQHEVSEKIEGLQSIFTFKCDINPDGIPIISSTVDGAWSKRSYRTNYSALSGVVSILLVR</sequence>
<protein>
    <submittedName>
        <fullName evidence="2">Uncharacterized protein</fullName>
    </submittedName>
</protein>
<evidence type="ECO:0000256" key="1">
    <source>
        <dbReference type="SAM" id="MobiDB-lite"/>
    </source>
</evidence>
<dbReference type="EMBL" id="JARPUR010000001">
    <property type="protein sequence ID" value="KAK4885234.1"/>
    <property type="molecule type" value="Genomic_DNA"/>
</dbReference>
<comment type="caution">
    <text evidence="2">The sequence shown here is derived from an EMBL/GenBank/DDBJ whole genome shotgun (WGS) entry which is preliminary data.</text>
</comment>
<proteinExistence type="predicted"/>
<organism evidence="2 3">
    <name type="scientific">Aquatica leii</name>
    <dbReference type="NCBI Taxonomy" id="1421715"/>
    <lineage>
        <taxon>Eukaryota</taxon>
        <taxon>Metazoa</taxon>
        <taxon>Ecdysozoa</taxon>
        <taxon>Arthropoda</taxon>
        <taxon>Hexapoda</taxon>
        <taxon>Insecta</taxon>
        <taxon>Pterygota</taxon>
        <taxon>Neoptera</taxon>
        <taxon>Endopterygota</taxon>
        <taxon>Coleoptera</taxon>
        <taxon>Polyphaga</taxon>
        <taxon>Elateriformia</taxon>
        <taxon>Elateroidea</taxon>
        <taxon>Lampyridae</taxon>
        <taxon>Luciolinae</taxon>
        <taxon>Aquatica</taxon>
    </lineage>
</organism>